<dbReference type="InterPro" id="IPR025524">
    <property type="entry name" value="DUF4412"/>
</dbReference>
<feature type="region of interest" description="Disordered" evidence="1">
    <location>
        <begin position="205"/>
        <end position="224"/>
    </location>
</feature>
<reference evidence="5 6" key="1">
    <citation type="submission" date="2018-07" db="EMBL/GenBank/DDBJ databases">
        <title>Genomic Encyclopedia of Type Strains, Phase IV (KMG-IV): sequencing the most valuable type-strain genomes for metagenomic binning, comparative biology and taxonomic classification.</title>
        <authorList>
            <person name="Goeker M."/>
        </authorList>
    </citation>
    <scope>NUCLEOTIDE SEQUENCE [LARGE SCALE GENOMIC DNA]</scope>
    <source>
        <strain evidence="5 6">DSM 5603</strain>
    </source>
</reference>
<evidence type="ECO:0000256" key="1">
    <source>
        <dbReference type="SAM" id="MobiDB-lite"/>
    </source>
</evidence>
<dbReference type="AlphaFoldDB" id="A0A370G1F3"/>
<name>A0A370G1F3_GLULI</name>
<keyword evidence="2" id="KW-0732">Signal</keyword>
<dbReference type="Pfam" id="PF14371">
    <property type="entry name" value="DUF4412"/>
    <property type="match status" value="1"/>
</dbReference>
<dbReference type="EMBL" id="JABEQI010000005">
    <property type="protein sequence ID" value="MBB2186876.1"/>
    <property type="molecule type" value="Genomic_DNA"/>
</dbReference>
<proteinExistence type="predicted"/>
<evidence type="ECO:0000313" key="6">
    <source>
        <dbReference type="Proteomes" id="UP000254958"/>
    </source>
</evidence>
<reference evidence="4 7" key="2">
    <citation type="submission" date="2020-04" db="EMBL/GenBank/DDBJ databases">
        <title>Description of novel Gluconacetobacter.</title>
        <authorList>
            <person name="Sombolestani A."/>
        </authorList>
    </citation>
    <scope>NUCLEOTIDE SEQUENCE [LARGE SCALE GENOMIC DNA]</scope>
    <source>
        <strain evidence="4 7">LMG 1382</strain>
    </source>
</reference>
<dbReference type="Proteomes" id="UP000254958">
    <property type="component" value="Unassembled WGS sequence"/>
</dbReference>
<feature type="domain" description="DUF4412" evidence="3">
    <location>
        <begin position="75"/>
        <end position="156"/>
    </location>
</feature>
<evidence type="ECO:0000313" key="7">
    <source>
        <dbReference type="Proteomes" id="UP000562982"/>
    </source>
</evidence>
<organism evidence="5 6">
    <name type="scientific">Gluconacetobacter liquefaciens</name>
    <name type="common">Acetobacter liquefaciens</name>
    <dbReference type="NCBI Taxonomy" id="89584"/>
    <lineage>
        <taxon>Bacteria</taxon>
        <taxon>Pseudomonadati</taxon>
        <taxon>Pseudomonadota</taxon>
        <taxon>Alphaproteobacteria</taxon>
        <taxon>Acetobacterales</taxon>
        <taxon>Acetobacteraceae</taxon>
        <taxon>Gluconacetobacter</taxon>
    </lineage>
</organism>
<evidence type="ECO:0000256" key="2">
    <source>
        <dbReference type="SAM" id="SignalP"/>
    </source>
</evidence>
<feature type="chain" id="PRO_5044585224" evidence="2">
    <location>
        <begin position="31"/>
        <end position="224"/>
    </location>
</feature>
<sequence length="224" mass="23545">MIHPTGARAGLAGALAVSLMTAIAVQPARAQSDGDHPPLAPARDVQVQYAVQPDGAPAPKTIEAWFTANGGMMRIDSPEAMGSTILNRTTRQVTIVLNKQKVYTQFDAHNGIRNPFLLDLSMQFTRKGKAQVAGVPCTEWAVVSGRGTATACVTDDGVILREDGVDGDGMKGRLEATRVTYAPLPTSTFQPPEGYQMVTRHRVAPSHAVGSGQPVTGGAAQSGQ</sequence>
<dbReference type="Proteomes" id="UP000562982">
    <property type="component" value="Unassembled WGS sequence"/>
</dbReference>
<dbReference type="EMBL" id="QQAW01000005">
    <property type="protein sequence ID" value="RDI37707.1"/>
    <property type="molecule type" value="Genomic_DNA"/>
</dbReference>
<evidence type="ECO:0000313" key="5">
    <source>
        <dbReference type="EMBL" id="RDI37707.1"/>
    </source>
</evidence>
<accession>A0A370G1F3</accession>
<dbReference type="RefSeq" id="WP_114727470.1">
    <property type="nucleotide sequence ID" value="NZ_BJMI01000006.1"/>
</dbReference>
<feature type="signal peptide" evidence="2">
    <location>
        <begin position="1"/>
        <end position="30"/>
    </location>
</feature>
<dbReference type="OrthoDB" id="7268862at2"/>
<evidence type="ECO:0000259" key="3">
    <source>
        <dbReference type="Pfam" id="PF14371"/>
    </source>
</evidence>
<gene>
    <name evidence="5" type="ORF">C7453_105116</name>
    <name evidence="4" type="ORF">HLH32_10850</name>
</gene>
<comment type="caution">
    <text evidence="5">The sequence shown here is derived from an EMBL/GenBank/DDBJ whole genome shotgun (WGS) entry which is preliminary data.</text>
</comment>
<keyword evidence="6" id="KW-1185">Reference proteome</keyword>
<protein>
    <submittedName>
        <fullName evidence="4">DUF4412 domain-containing protein</fullName>
    </submittedName>
    <submittedName>
        <fullName evidence="5">Uncharacterized protein DUF4412</fullName>
    </submittedName>
</protein>
<evidence type="ECO:0000313" key="4">
    <source>
        <dbReference type="EMBL" id="MBB2186876.1"/>
    </source>
</evidence>